<proteinExistence type="predicted"/>
<accession>A0AAN7PP65</accession>
<evidence type="ECO:0000313" key="2">
    <source>
        <dbReference type="EMBL" id="KAK4887471.1"/>
    </source>
</evidence>
<feature type="region of interest" description="Disordered" evidence="1">
    <location>
        <begin position="32"/>
        <end position="58"/>
    </location>
</feature>
<dbReference type="AlphaFoldDB" id="A0AAN7PP65"/>
<keyword evidence="3" id="KW-1185">Reference proteome</keyword>
<evidence type="ECO:0000256" key="1">
    <source>
        <dbReference type="SAM" id="MobiDB-lite"/>
    </source>
</evidence>
<protein>
    <submittedName>
        <fullName evidence="2">Uncharacterized protein</fullName>
    </submittedName>
</protein>
<reference evidence="3" key="1">
    <citation type="submission" date="2023-01" db="EMBL/GenBank/DDBJ databases">
        <title>Key to firefly adult light organ development and bioluminescence: homeobox transcription factors regulate luciferase expression and transportation to peroxisome.</title>
        <authorList>
            <person name="Fu X."/>
        </authorList>
    </citation>
    <scope>NUCLEOTIDE SEQUENCE [LARGE SCALE GENOMIC DNA]</scope>
</reference>
<name>A0AAN7PP65_9COLE</name>
<dbReference type="Proteomes" id="UP001353858">
    <property type="component" value="Unassembled WGS sequence"/>
</dbReference>
<sequence length="487" mass="55027">MNDQPGPSKRIKFSDSNFEDTVMRWYNEIDEDASDVGSGDENIVSDHDSCSEEGLSISGEIDAEEQELEDCIEEKKNKNSTAVNKSPAKVFYGKNKFKWKSEPDTPRRKTPKHNIIMHLPGLRGPAMQSTTGLTRQELFAMLENNDAVSLPSGEESLSDLENKDSDVDPTVAAVANDINSSDSDSDFDVPLATLAAKYRHNRQCGKIVMNTSTFYGKKSGVLQRYIYLSDATEDVASTSHKNLDIVILPPEAGNRNIESDDEDIDENDLDTRDMPSDVAAIAVFLKFKPGKMAQKHVLKVSSLNSYFKDELKLVEKGENAMESGHVLKMVHNETLRVIKGSVHASMKDKMYKVEAKMLPYFGQIMHDIQEEEREQQLVQFNVERRIRRNNSDPFSLSDNEFKNNYMLTKDMVHYLMELLVPHMSFSGHPNSVQPNIKLFAALYFYANGSYQRVVGNSYNLSMAQNTVSQTIHEISNLILEHVSDEWI</sequence>
<organism evidence="2 3">
    <name type="scientific">Aquatica leii</name>
    <dbReference type="NCBI Taxonomy" id="1421715"/>
    <lineage>
        <taxon>Eukaryota</taxon>
        <taxon>Metazoa</taxon>
        <taxon>Ecdysozoa</taxon>
        <taxon>Arthropoda</taxon>
        <taxon>Hexapoda</taxon>
        <taxon>Insecta</taxon>
        <taxon>Pterygota</taxon>
        <taxon>Neoptera</taxon>
        <taxon>Endopterygota</taxon>
        <taxon>Coleoptera</taxon>
        <taxon>Polyphaga</taxon>
        <taxon>Elateriformia</taxon>
        <taxon>Elateroidea</taxon>
        <taxon>Lampyridae</taxon>
        <taxon>Luciolinae</taxon>
        <taxon>Aquatica</taxon>
    </lineage>
</organism>
<gene>
    <name evidence="2" type="ORF">RN001_003742</name>
</gene>
<dbReference type="EMBL" id="JARPUR010000001">
    <property type="protein sequence ID" value="KAK4887471.1"/>
    <property type="molecule type" value="Genomic_DNA"/>
</dbReference>
<comment type="caution">
    <text evidence="2">The sequence shown here is derived from an EMBL/GenBank/DDBJ whole genome shotgun (WGS) entry which is preliminary data.</text>
</comment>
<evidence type="ECO:0000313" key="3">
    <source>
        <dbReference type="Proteomes" id="UP001353858"/>
    </source>
</evidence>